<reference evidence="2 3" key="1">
    <citation type="submission" date="2019-03" db="EMBL/GenBank/DDBJ databases">
        <title>Comparative insights into the high quality Complete genome sequence of highly metal resistant Cupriavidus metallidurans strain BS1 isolated from a gold-copper mine.</title>
        <authorList>
            <person name="Mazhar H.S."/>
            <person name="Rensing C."/>
        </authorList>
    </citation>
    <scope>NUCLEOTIDE SEQUENCE [LARGE SCALE GENOMIC DNA]</scope>
    <source>
        <strain evidence="2 3">BS1</strain>
    </source>
</reference>
<dbReference type="InterPro" id="IPR037523">
    <property type="entry name" value="VOC_core"/>
</dbReference>
<evidence type="ECO:0000313" key="3">
    <source>
        <dbReference type="Proteomes" id="UP000253772"/>
    </source>
</evidence>
<accession>A0A482IX49</accession>
<dbReference type="InterPro" id="IPR029068">
    <property type="entry name" value="Glyas_Bleomycin-R_OHBP_Dase"/>
</dbReference>
<dbReference type="Proteomes" id="UP000253772">
    <property type="component" value="Chromosome c2"/>
</dbReference>
<dbReference type="Gene3D" id="3.10.180.10">
    <property type="entry name" value="2,3-Dihydroxybiphenyl 1,2-Dioxygenase, domain 1"/>
    <property type="match status" value="1"/>
</dbReference>
<proteinExistence type="predicted"/>
<evidence type="ECO:0000259" key="1">
    <source>
        <dbReference type="PROSITE" id="PS51819"/>
    </source>
</evidence>
<name>A0A482IX49_9BURK</name>
<evidence type="ECO:0000313" key="2">
    <source>
        <dbReference type="EMBL" id="QBP13558.1"/>
    </source>
</evidence>
<dbReference type="RefSeq" id="WP_024569332.1">
    <property type="nucleotide sequence ID" value="NZ_CP037901.1"/>
</dbReference>
<dbReference type="OrthoDB" id="8562712at2"/>
<dbReference type="AlphaFoldDB" id="A0A482IX49"/>
<feature type="domain" description="VOC" evidence="1">
    <location>
        <begin position="14"/>
        <end position="131"/>
    </location>
</feature>
<sequence>MEPAHPASPREAWQFDHLNVSIGADHALRALFEGVMDMHPGYRPPFPFPGLWLYEGDQAMVHAVDDDSLSASSGEVRMGHIAFRSQARATDVIARLQAAGLRFRVAHVPADGTIQIFVPLPGGLVVELDVPGDPDIATSHQYSAERRAPDAGDI</sequence>
<gene>
    <name evidence="2" type="ORF">DDF84_028590</name>
</gene>
<dbReference type="PROSITE" id="PS51819">
    <property type="entry name" value="VOC"/>
    <property type="match status" value="1"/>
</dbReference>
<organism evidence="2 3">
    <name type="scientific">Cupriavidus metallidurans</name>
    <dbReference type="NCBI Taxonomy" id="119219"/>
    <lineage>
        <taxon>Bacteria</taxon>
        <taxon>Pseudomonadati</taxon>
        <taxon>Pseudomonadota</taxon>
        <taxon>Betaproteobacteria</taxon>
        <taxon>Burkholderiales</taxon>
        <taxon>Burkholderiaceae</taxon>
        <taxon>Cupriavidus</taxon>
    </lineage>
</organism>
<dbReference type="SUPFAM" id="SSF54593">
    <property type="entry name" value="Glyoxalase/Bleomycin resistance protein/Dihydroxybiphenyl dioxygenase"/>
    <property type="match status" value="1"/>
</dbReference>
<dbReference type="EMBL" id="CP037901">
    <property type="protein sequence ID" value="QBP13558.1"/>
    <property type="molecule type" value="Genomic_DNA"/>
</dbReference>
<protein>
    <recommendedName>
        <fullName evidence="1">VOC domain-containing protein</fullName>
    </recommendedName>
</protein>